<dbReference type="OrthoDB" id="9773308at2"/>
<dbReference type="SUPFAM" id="SSF55136">
    <property type="entry name" value="Probable bacterial effector-binding domain"/>
    <property type="match status" value="1"/>
</dbReference>
<organism evidence="3 4">
    <name type="scientific">Dethiosulfatibacter aminovorans DSM 17477</name>
    <dbReference type="NCBI Taxonomy" id="1121476"/>
    <lineage>
        <taxon>Bacteria</taxon>
        <taxon>Bacillati</taxon>
        <taxon>Bacillota</taxon>
        <taxon>Tissierellia</taxon>
        <taxon>Dethiosulfatibacter</taxon>
    </lineage>
</organism>
<dbReference type="Pfam" id="PF13411">
    <property type="entry name" value="MerR_1"/>
    <property type="match status" value="1"/>
</dbReference>
<dbReference type="SUPFAM" id="SSF46955">
    <property type="entry name" value="Putative DNA-binding domain"/>
    <property type="match status" value="1"/>
</dbReference>
<dbReference type="RefSeq" id="WP_073050682.1">
    <property type="nucleotide sequence ID" value="NZ_FQZL01000036.1"/>
</dbReference>
<dbReference type="GO" id="GO:0003700">
    <property type="term" value="F:DNA-binding transcription factor activity"/>
    <property type="evidence" value="ECO:0007669"/>
    <property type="project" value="InterPro"/>
</dbReference>
<dbReference type="InterPro" id="IPR011256">
    <property type="entry name" value="Reg_factor_effector_dom_sf"/>
</dbReference>
<dbReference type="InterPro" id="IPR047057">
    <property type="entry name" value="MerR_fam"/>
</dbReference>
<accession>A0A1M6M0N6</accession>
<dbReference type="Gene3D" id="1.10.1660.10">
    <property type="match status" value="1"/>
</dbReference>
<reference evidence="3 4" key="1">
    <citation type="submission" date="2016-11" db="EMBL/GenBank/DDBJ databases">
        <authorList>
            <person name="Jaros S."/>
            <person name="Januszkiewicz K."/>
            <person name="Wedrychowicz H."/>
        </authorList>
    </citation>
    <scope>NUCLEOTIDE SEQUENCE [LARGE SCALE GENOMIC DNA]</scope>
    <source>
        <strain evidence="3 4">DSM 17477</strain>
    </source>
</reference>
<feature type="domain" description="HTH merR-type" evidence="2">
    <location>
        <begin position="11"/>
        <end position="80"/>
    </location>
</feature>
<dbReference type="Gene3D" id="3.20.80.10">
    <property type="entry name" value="Regulatory factor, effector binding domain"/>
    <property type="match status" value="1"/>
</dbReference>
<dbReference type="PANTHER" id="PTHR30204:SF85">
    <property type="entry name" value="MULTIDRUG-EFFLUX TRANSPORTER 2 REGULATOR"/>
    <property type="match status" value="1"/>
</dbReference>
<dbReference type="GO" id="GO:0003677">
    <property type="term" value="F:DNA binding"/>
    <property type="evidence" value="ECO:0007669"/>
    <property type="project" value="UniProtKB-KW"/>
</dbReference>
<evidence type="ECO:0000313" key="4">
    <source>
        <dbReference type="Proteomes" id="UP000184052"/>
    </source>
</evidence>
<dbReference type="InterPro" id="IPR000551">
    <property type="entry name" value="MerR-type_HTH_dom"/>
</dbReference>
<evidence type="ECO:0000259" key="2">
    <source>
        <dbReference type="PROSITE" id="PS50937"/>
    </source>
</evidence>
<keyword evidence="4" id="KW-1185">Reference proteome</keyword>
<dbReference type="PROSITE" id="PS50937">
    <property type="entry name" value="HTH_MERR_2"/>
    <property type="match status" value="1"/>
</dbReference>
<evidence type="ECO:0000256" key="1">
    <source>
        <dbReference type="ARBA" id="ARBA00023125"/>
    </source>
</evidence>
<proteinExistence type="predicted"/>
<protein>
    <submittedName>
        <fullName evidence="3">DNA-binding transcriptional regulator, MerR family</fullName>
    </submittedName>
</protein>
<dbReference type="STRING" id="1121476.SAMN02745751_03322"/>
<dbReference type="EMBL" id="FQZL01000036">
    <property type="protein sequence ID" value="SHJ77008.1"/>
    <property type="molecule type" value="Genomic_DNA"/>
</dbReference>
<dbReference type="AlphaFoldDB" id="A0A1M6M0N6"/>
<dbReference type="PANTHER" id="PTHR30204">
    <property type="entry name" value="REDOX-CYCLING DRUG-SENSING TRANSCRIPTIONAL ACTIVATOR SOXR"/>
    <property type="match status" value="1"/>
</dbReference>
<keyword evidence="1 3" id="KW-0238">DNA-binding</keyword>
<name>A0A1M6M0N6_9FIRM</name>
<dbReference type="Proteomes" id="UP000184052">
    <property type="component" value="Unassembled WGS sequence"/>
</dbReference>
<dbReference type="CDD" id="cd04782">
    <property type="entry name" value="HTH_BltR"/>
    <property type="match status" value="1"/>
</dbReference>
<dbReference type="InterPro" id="IPR009061">
    <property type="entry name" value="DNA-bd_dom_put_sf"/>
</dbReference>
<sequence>MKNNENDRYSYFTTGEFAKLCNVGKQTLFYYDKIGLFSPEIVADSGYRLYSYEQLEVFTGISVLKEMDMSLNDIKTYLENRNPQNLLELLETKQKEAQIKIERLSELKKYLATKSEIVLECMNASEGSVSYVTLPEEYYIFSEYHGSPEISEITTAFIEHLNYCHSFGIFSPYPVSGIVKTDNIPGPEVYGYARIYTRISNKIDIPRVAIKPAGTYAVIYHKGGFRSVYKSYQKLVTDIRCKDFKLGDFFYEDTMLDELAMHGYNNYTLKISVQCIDKTESNN</sequence>
<gene>
    <name evidence="3" type="ORF">SAMN02745751_03322</name>
</gene>
<dbReference type="SMART" id="SM00422">
    <property type="entry name" value="HTH_MERR"/>
    <property type="match status" value="1"/>
</dbReference>
<evidence type="ECO:0000313" key="3">
    <source>
        <dbReference type="EMBL" id="SHJ77008.1"/>
    </source>
</evidence>